<dbReference type="Proteomes" id="UP000006727">
    <property type="component" value="Chromosome 16"/>
</dbReference>
<feature type="compositionally biased region" description="Basic and acidic residues" evidence="1">
    <location>
        <begin position="574"/>
        <end position="592"/>
    </location>
</feature>
<dbReference type="Gramene" id="Pp3c16_6590V3.1">
    <property type="protein sequence ID" value="Pp3c16_6590V3.1"/>
    <property type="gene ID" value="Pp3c16_6590"/>
</dbReference>
<dbReference type="EnsemblPlants" id="Pp3c16_6590V3.1">
    <property type="protein sequence ID" value="Pp3c16_6590V3.1"/>
    <property type="gene ID" value="Pp3c16_6590"/>
</dbReference>
<dbReference type="AlphaFoldDB" id="A0A2K1J7D5"/>
<feature type="region of interest" description="Disordered" evidence="1">
    <location>
        <begin position="550"/>
        <end position="595"/>
    </location>
</feature>
<feature type="compositionally biased region" description="Basic and acidic residues" evidence="1">
    <location>
        <begin position="467"/>
        <end position="492"/>
    </location>
</feature>
<evidence type="ECO:0000313" key="4">
    <source>
        <dbReference type="Proteomes" id="UP000006727"/>
    </source>
</evidence>
<feature type="region of interest" description="Disordered" evidence="1">
    <location>
        <begin position="608"/>
        <end position="630"/>
    </location>
</feature>
<name>A0A2K1J7D5_PHYPA</name>
<protein>
    <submittedName>
        <fullName evidence="2 3">Uncharacterized protein</fullName>
    </submittedName>
</protein>
<feature type="compositionally biased region" description="Low complexity" evidence="1">
    <location>
        <begin position="448"/>
        <end position="459"/>
    </location>
</feature>
<dbReference type="EMBL" id="ABEU02000016">
    <property type="protein sequence ID" value="PNR37455.1"/>
    <property type="molecule type" value="Genomic_DNA"/>
</dbReference>
<sequence>MPRDAYVVSRPEVVPCPGLWYLMQFQLLPSDFPNVRDDSFFQAFIDFVDKGLIDAALRSSYGTWYMERECDANEEEKNAVKLTTTRFKLVGGLPDLVARHTEKQALLAFLQYQKECLKFEGEKLAAEKELRLRRERYVKDRLKDFDAREHAHKELAVWHWSPLLHILKLYSIASVPPRPWLHSDAEQKQIAHAVLRNRSLYVSDPPPCPLIVRMFKIVYFCCFDKNKTLSDPISGLSRETILSYSTSESAAPVLRISAQSVLNEGCFLFANLLPHSGAQAEVFQDINFLLHGSTLEREMIVHKVQSFLRIVRQRAAGDMAQLHPKEFRVLWCGGGDSAVNDALKKFMLCLKSREDLNMRWVSSSLGHSECDSVAVMQAREAVLKAIHKLHDQRVISDKNRLLAASSRLQSIDVKASDDKFQALLEPCSQRKISDSSANGSSGQGLDDGSNGSSYSTSGSAETQQDSRPSHEVKEIGIDVERPLHTHDLVDKPPRKHFNTSPDLNVTLDSDDSYSPASPVMKSDSSLTLHMTGLHVVPPKSVSVLGVEVQTSDPCSRSPLPLHFHGPSSGAQSPKSHEDLRPAPLHPDVHADSSHVASPLVQTRLSENPYAAETSSSASASANHAPENYSPCVPLMFTAQSSFSTSTTATTRNDSLKES</sequence>
<organism evidence="2">
    <name type="scientific">Physcomitrium patens</name>
    <name type="common">Spreading-leaved earth moss</name>
    <name type="synonym">Physcomitrella patens</name>
    <dbReference type="NCBI Taxonomy" id="3218"/>
    <lineage>
        <taxon>Eukaryota</taxon>
        <taxon>Viridiplantae</taxon>
        <taxon>Streptophyta</taxon>
        <taxon>Embryophyta</taxon>
        <taxon>Bryophyta</taxon>
        <taxon>Bryophytina</taxon>
        <taxon>Bryopsida</taxon>
        <taxon>Funariidae</taxon>
        <taxon>Funariales</taxon>
        <taxon>Funariaceae</taxon>
        <taxon>Physcomitrium</taxon>
    </lineage>
</organism>
<feature type="region of interest" description="Disordered" evidence="1">
    <location>
        <begin position="431"/>
        <end position="522"/>
    </location>
</feature>
<dbReference type="KEGG" id="ppp:141044414"/>
<accession>A0A2K1J7D5</accession>
<evidence type="ECO:0000313" key="2">
    <source>
        <dbReference type="EMBL" id="PNR37455.1"/>
    </source>
</evidence>
<reference evidence="2 4" key="2">
    <citation type="journal article" date="2018" name="Plant J.">
        <title>The Physcomitrella patens chromosome-scale assembly reveals moss genome structure and evolution.</title>
        <authorList>
            <person name="Lang D."/>
            <person name="Ullrich K.K."/>
            <person name="Murat F."/>
            <person name="Fuchs J."/>
            <person name="Jenkins J."/>
            <person name="Haas F.B."/>
            <person name="Piednoel M."/>
            <person name="Gundlach H."/>
            <person name="Van Bel M."/>
            <person name="Meyberg R."/>
            <person name="Vives C."/>
            <person name="Morata J."/>
            <person name="Symeonidi A."/>
            <person name="Hiss M."/>
            <person name="Muchero W."/>
            <person name="Kamisugi Y."/>
            <person name="Saleh O."/>
            <person name="Blanc G."/>
            <person name="Decker E.L."/>
            <person name="van Gessel N."/>
            <person name="Grimwood J."/>
            <person name="Hayes R.D."/>
            <person name="Graham S.W."/>
            <person name="Gunter L.E."/>
            <person name="McDaniel S.F."/>
            <person name="Hoernstein S.N.W."/>
            <person name="Larsson A."/>
            <person name="Li F.W."/>
            <person name="Perroud P.F."/>
            <person name="Phillips J."/>
            <person name="Ranjan P."/>
            <person name="Rokshar D.S."/>
            <person name="Rothfels C.J."/>
            <person name="Schneider L."/>
            <person name="Shu S."/>
            <person name="Stevenson D.W."/>
            <person name="Thummler F."/>
            <person name="Tillich M."/>
            <person name="Villarreal Aguilar J.C."/>
            <person name="Widiez T."/>
            <person name="Wong G.K."/>
            <person name="Wymore A."/>
            <person name="Zhang Y."/>
            <person name="Zimmer A.D."/>
            <person name="Quatrano R.S."/>
            <person name="Mayer K.F.X."/>
            <person name="Goodstein D."/>
            <person name="Casacuberta J.M."/>
            <person name="Vandepoele K."/>
            <person name="Reski R."/>
            <person name="Cuming A.C."/>
            <person name="Tuskan G.A."/>
            <person name="Maumus F."/>
            <person name="Salse J."/>
            <person name="Schmutz J."/>
            <person name="Rensing S.A."/>
        </authorList>
    </citation>
    <scope>NUCLEOTIDE SEQUENCE [LARGE SCALE GENOMIC DNA]</scope>
    <source>
        <strain evidence="3 4">cv. Gransden 2004</strain>
    </source>
</reference>
<reference evidence="2 4" key="1">
    <citation type="journal article" date="2008" name="Science">
        <title>The Physcomitrella genome reveals evolutionary insights into the conquest of land by plants.</title>
        <authorList>
            <person name="Rensing S."/>
            <person name="Lang D."/>
            <person name="Zimmer A."/>
            <person name="Terry A."/>
            <person name="Salamov A."/>
            <person name="Shapiro H."/>
            <person name="Nishiyama T."/>
            <person name="Perroud P.-F."/>
            <person name="Lindquist E."/>
            <person name="Kamisugi Y."/>
            <person name="Tanahashi T."/>
            <person name="Sakakibara K."/>
            <person name="Fujita T."/>
            <person name="Oishi K."/>
            <person name="Shin-I T."/>
            <person name="Kuroki Y."/>
            <person name="Toyoda A."/>
            <person name="Suzuki Y."/>
            <person name="Hashimoto A."/>
            <person name="Yamaguchi K."/>
            <person name="Sugano A."/>
            <person name="Kohara Y."/>
            <person name="Fujiyama A."/>
            <person name="Anterola A."/>
            <person name="Aoki S."/>
            <person name="Ashton N."/>
            <person name="Barbazuk W.B."/>
            <person name="Barker E."/>
            <person name="Bennetzen J."/>
            <person name="Bezanilla M."/>
            <person name="Blankenship R."/>
            <person name="Cho S.H."/>
            <person name="Dutcher S."/>
            <person name="Estelle M."/>
            <person name="Fawcett J.A."/>
            <person name="Gundlach H."/>
            <person name="Hanada K."/>
            <person name="Heyl A."/>
            <person name="Hicks K.A."/>
            <person name="Hugh J."/>
            <person name="Lohr M."/>
            <person name="Mayer K."/>
            <person name="Melkozernov A."/>
            <person name="Murata T."/>
            <person name="Nelson D."/>
            <person name="Pils B."/>
            <person name="Prigge M."/>
            <person name="Reiss B."/>
            <person name="Renner T."/>
            <person name="Rombauts S."/>
            <person name="Rushton P."/>
            <person name="Sanderfoot A."/>
            <person name="Schween G."/>
            <person name="Shiu S.-H."/>
            <person name="Stueber K."/>
            <person name="Theodoulou F.L."/>
            <person name="Tu H."/>
            <person name="Van de Peer Y."/>
            <person name="Verrier P.J."/>
            <person name="Waters E."/>
            <person name="Wood A."/>
            <person name="Yang L."/>
            <person name="Cove D."/>
            <person name="Cuming A."/>
            <person name="Hasebe M."/>
            <person name="Lucas S."/>
            <person name="Mishler D.B."/>
            <person name="Reski R."/>
            <person name="Grigoriev I."/>
            <person name="Quatrano R.S."/>
            <person name="Boore J.L."/>
        </authorList>
    </citation>
    <scope>NUCLEOTIDE SEQUENCE [LARGE SCALE GENOMIC DNA]</scope>
    <source>
        <strain evidence="3 4">cv. Gransden 2004</strain>
    </source>
</reference>
<dbReference type="RefSeq" id="XP_073395637.1">
    <property type="nucleotide sequence ID" value="XM_073539536.1"/>
</dbReference>
<evidence type="ECO:0000313" key="3">
    <source>
        <dbReference type="EnsemblPlants" id="Pp3c16_6590V3.1"/>
    </source>
</evidence>
<dbReference type="GeneID" id="112293720"/>
<dbReference type="PaxDb" id="3218-PP1S341_59V6.1"/>
<reference evidence="3" key="3">
    <citation type="submission" date="2020-12" db="UniProtKB">
        <authorList>
            <consortium name="EnsemblPlants"/>
        </authorList>
    </citation>
    <scope>IDENTIFICATION</scope>
</reference>
<feature type="compositionally biased region" description="Low complexity" evidence="1">
    <location>
        <begin position="610"/>
        <end position="621"/>
    </location>
</feature>
<evidence type="ECO:0000256" key="1">
    <source>
        <dbReference type="SAM" id="MobiDB-lite"/>
    </source>
</evidence>
<keyword evidence="4" id="KW-1185">Reference proteome</keyword>
<proteinExistence type="predicted"/>
<gene>
    <name evidence="3" type="primary">LOC112293720</name>
    <name evidence="2" type="ORF">PHYPA_020564</name>
</gene>
<feature type="compositionally biased region" description="Polar residues" evidence="1">
    <location>
        <begin position="498"/>
        <end position="515"/>
    </location>
</feature>